<name>B4D118_9BACT</name>
<comment type="caution">
    <text evidence="5">The sequence shown here is derived from an EMBL/GenBank/DDBJ whole genome shotgun (WGS) entry which is preliminary data.</text>
</comment>
<dbReference type="eggNOG" id="COG4733">
    <property type="taxonomic scope" value="Bacteria"/>
</dbReference>
<sequence>MPQTAAYYAVGDGTNAYNSTLHTDAEALASGAGFNLANYDRIGVVFSNLGNLTGSHITYGGLGDVQGNRFWINGFFDFRDCAHEIGHTYGLQHCNLWQVNDGNPVSPNGTSIEYGDPFGVMSSGNTDINYQFDMWQKSLLHWIPDTGVTTISAAGTYRVYRFDHPSVNTANPLALKIVRNSTQDYWIGLRQLFTSNSSLMNGAYILWGYNTVVQGNLLDMTTPGTNAQDAALAVGASFHDTVGGVTIHPLAKGGTTPNEYLDVQVSFDPHIQWQATTYNVDEQSGSVTLTLNRSASSTGAVSVNYATSDGTATAPAFYASQSGSVSWADGDNSPKTITIPIVKTASFTGVKSFNVTLTNVTGGVVVNSAAATVNIGSGGAADPGFYADFVNSNALQTIVQPDGKILLAGWMTLMQDAAFTVYTRNGFGRLNADGSVDTAFGNGSGVNATPVYAMALQADGKVLIGGSFTSVHGVTRNGLARLNTDGSLDTTFDPGAGGSSVRAIAVQADGKIVVGGTFTTFGGVASEYLARLNSDGTVDTNFVGPNFGGTSGWRVQALAIQPDNKIIVGGVFYFSGGPFSGSKFRGSLVRVTGTGAVDTTFDVGDGAHTLGNTGALQAIRAIAIQRDGSMVVGGDFTAFNSVAHNYLARVTSTGALDATFTPNADASVGAVLVQADGKILIGGQFANVNSTAMADSARLLATGVLDSNFTNVSTLGGVNEFGMQADGKIVLCADGSNGTTAARVFSGLPGLPGTVQFSAASYLGAEGTALAITATRTGGSYGAVSLNYATIAGTAAATRYTPVSGNLSWADGDSATKTITLPLLNDGIAQGDQTLSLNLGVPIGGLPNSAPWITLVTITAPYNVWKNSKFTSADLNDSSISGLTADPNHNGYSNLFEYAFGFDPKGLNASGYPISSIQTVGGSKYLTLTYRRVPGATDVIYTPQSGAVPGTWDGVPVLVGSPVSNGDGSETVTYRDSVPVNQAGVTKRFMHLQVTLSQ</sequence>
<dbReference type="NCBIfam" id="TIGR02608">
    <property type="entry name" value="delta_60_rpt"/>
    <property type="match status" value="6"/>
</dbReference>
<feature type="domain" description="Calx-beta" evidence="4">
    <location>
        <begin position="262"/>
        <end position="358"/>
    </location>
</feature>
<dbReference type="InterPro" id="IPR003644">
    <property type="entry name" value="Calx_beta"/>
</dbReference>
<dbReference type="SUPFAM" id="SSF141072">
    <property type="entry name" value="CalX-like"/>
    <property type="match status" value="2"/>
</dbReference>
<dbReference type="InterPro" id="IPR038081">
    <property type="entry name" value="CalX-like_sf"/>
</dbReference>
<dbReference type="EMBL" id="ABVL01000006">
    <property type="protein sequence ID" value="EDY20030.1"/>
    <property type="molecule type" value="Genomic_DNA"/>
</dbReference>
<evidence type="ECO:0000256" key="3">
    <source>
        <dbReference type="ARBA" id="ARBA00022837"/>
    </source>
</evidence>
<feature type="domain" description="Calx-beta" evidence="4">
    <location>
        <begin position="742"/>
        <end position="840"/>
    </location>
</feature>
<evidence type="ECO:0000313" key="5">
    <source>
        <dbReference type="EMBL" id="EDY20030.1"/>
    </source>
</evidence>
<dbReference type="AlphaFoldDB" id="B4D118"/>
<dbReference type="Pfam" id="PF03160">
    <property type="entry name" value="Calx-beta"/>
    <property type="match status" value="2"/>
</dbReference>
<dbReference type="Gene3D" id="2.60.40.2030">
    <property type="match status" value="2"/>
</dbReference>
<organism evidence="5 6">
    <name type="scientific">Chthoniobacter flavus Ellin428</name>
    <dbReference type="NCBI Taxonomy" id="497964"/>
    <lineage>
        <taxon>Bacteria</taxon>
        <taxon>Pseudomonadati</taxon>
        <taxon>Verrucomicrobiota</taxon>
        <taxon>Spartobacteria</taxon>
        <taxon>Chthoniobacterales</taxon>
        <taxon>Chthoniobacteraceae</taxon>
        <taxon>Chthoniobacter</taxon>
    </lineage>
</organism>
<dbReference type="eggNOG" id="COG2374">
    <property type="taxonomic scope" value="Bacteria"/>
</dbReference>
<dbReference type="PANTHER" id="PTHR46682:SF1">
    <property type="entry name" value="ADHESION G-PROTEIN COUPLED RECEPTOR V1"/>
    <property type="match status" value="1"/>
</dbReference>
<dbReference type="Proteomes" id="UP000005824">
    <property type="component" value="Unassembled WGS sequence"/>
</dbReference>
<dbReference type="SMART" id="SM00237">
    <property type="entry name" value="Calx_beta"/>
    <property type="match status" value="2"/>
</dbReference>
<dbReference type="GO" id="GO:0016020">
    <property type="term" value="C:membrane"/>
    <property type="evidence" value="ECO:0007669"/>
    <property type="project" value="InterPro"/>
</dbReference>
<dbReference type="Pfam" id="PF17164">
    <property type="entry name" value="DUF5122"/>
    <property type="match status" value="6"/>
</dbReference>
<evidence type="ECO:0000313" key="6">
    <source>
        <dbReference type="Proteomes" id="UP000005824"/>
    </source>
</evidence>
<dbReference type="GO" id="GO:0004930">
    <property type="term" value="F:G protein-coupled receptor activity"/>
    <property type="evidence" value="ECO:0007669"/>
    <property type="project" value="InterPro"/>
</dbReference>
<keyword evidence="6" id="KW-1185">Reference proteome</keyword>
<dbReference type="STRING" id="497964.CfE428DRAFT_2619"/>
<accession>B4D118</accession>
<proteinExistence type="predicted"/>
<dbReference type="Gene3D" id="2.80.10.50">
    <property type="match status" value="3"/>
</dbReference>
<dbReference type="GO" id="GO:0007229">
    <property type="term" value="P:integrin-mediated signaling pathway"/>
    <property type="evidence" value="ECO:0007669"/>
    <property type="project" value="UniProtKB-KW"/>
</dbReference>
<evidence type="ECO:0000256" key="2">
    <source>
        <dbReference type="ARBA" id="ARBA00022737"/>
    </source>
</evidence>
<evidence type="ECO:0000259" key="4">
    <source>
        <dbReference type="SMART" id="SM00237"/>
    </source>
</evidence>
<reference evidence="5 6" key="1">
    <citation type="journal article" date="2011" name="J. Bacteriol.">
        <title>Genome sequence of Chthoniobacter flavus Ellin428, an aerobic heterotrophic soil bacterium.</title>
        <authorList>
            <person name="Kant R."/>
            <person name="van Passel M.W."/>
            <person name="Palva A."/>
            <person name="Lucas S."/>
            <person name="Lapidus A."/>
            <person name="Glavina Del Rio T."/>
            <person name="Dalin E."/>
            <person name="Tice H."/>
            <person name="Bruce D."/>
            <person name="Goodwin L."/>
            <person name="Pitluck S."/>
            <person name="Larimer F.W."/>
            <person name="Land M.L."/>
            <person name="Hauser L."/>
            <person name="Sangwan P."/>
            <person name="de Vos W.M."/>
            <person name="Janssen P.H."/>
            <person name="Smidt H."/>
        </authorList>
    </citation>
    <scope>NUCLEOTIDE SEQUENCE [LARGE SCALE GENOMIC DNA]</scope>
    <source>
        <strain evidence="5 6">Ellin428</strain>
    </source>
</reference>
<dbReference type="InParanoid" id="B4D118"/>
<evidence type="ECO:0000256" key="1">
    <source>
        <dbReference type="ARBA" id="ARBA00022729"/>
    </source>
</evidence>
<keyword evidence="1" id="KW-0732">Signal</keyword>
<dbReference type="SUPFAM" id="SSF63829">
    <property type="entry name" value="Calcium-dependent phosphotriesterase"/>
    <property type="match status" value="1"/>
</dbReference>
<keyword evidence="3" id="KW-0106">Calcium</keyword>
<gene>
    <name evidence="5" type="ORF">CfE428DRAFT_2619</name>
</gene>
<keyword evidence="2" id="KW-0677">Repeat</keyword>
<dbReference type="eggNOG" id="COG5184">
    <property type="taxonomic scope" value="Bacteria"/>
</dbReference>
<protein>
    <submittedName>
        <fullName evidence="5">Na-Ca exchanger/integrin-beta4</fullName>
    </submittedName>
</protein>
<dbReference type="InterPro" id="IPR013431">
    <property type="entry name" value="Delta_60_rpt"/>
</dbReference>
<dbReference type="PANTHER" id="PTHR46682">
    <property type="entry name" value="ADHESION G-PROTEIN COUPLED RECEPTOR V1"/>
    <property type="match status" value="1"/>
</dbReference>
<dbReference type="RefSeq" id="WP_006979944.1">
    <property type="nucleotide sequence ID" value="NZ_ABVL01000006.1"/>
</dbReference>
<keyword evidence="5" id="KW-0401">Integrin</keyword>
<dbReference type="InterPro" id="IPR026919">
    <property type="entry name" value="ADGRV1"/>
</dbReference>
<dbReference type="eggNOG" id="COG3420">
    <property type="taxonomic scope" value="Bacteria"/>
</dbReference>